<dbReference type="EMBL" id="JBHRTD010000017">
    <property type="protein sequence ID" value="MFC3139259.1"/>
    <property type="molecule type" value="Genomic_DNA"/>
</dbReference>
<evidence type="ECO:0008006" key="3">
    <source>
        <dbReference type="Google" id="ProtNLM"/>
    </source>
</evidence>
<proteinExistence type="predicted"/>
<reference evidence="2" key="1">
    <citation type="journal article" date="2019" name="Int. J. Syst. Evol. Microbiol.">
        <title>The Global Catalogue of Microorganisms (GCM) 10K type strain sequencing project: providing services to taxonomists for standard genome sequencing and annotation.</title>
        <authorList>
            <consortium name="The Broad Institute Genomics Platform"/>
            <consortium name="The Broad Institute Genome Sequencing Center for Infectious Disease"/>
            <person name="Wu L."/>
            <person name="Ma J."/>
        </authorList>
    </citation>
    <scope>NUCLEOTIDE SEQUENCE [LARGE SCALE GENOMIC DNA]</scope>
    <source>
        <strain evidence="2">KCTC 52277</strain>
    </source>
</reference>
<organism evidence="1 2">
    <name type="scientific">Shewanella submarina</name>
    <dbReference type="NCBI Taxonomy" id="2016376"/>
    <lineage>
        <taxon>Bacteria</taxon>
        <taxon>Pseudomonadati</taxon>
        <taxon>Pseudomonadota</taxon>
        <taxon>Gammaproteobacteria</taxon>
        <taxon>Alteromonadales</taxon>
        <taxon>Shewanellaceae</taxon>
        <taxon>Shewanella</taxon>
    </lineage>
</organism>
<name>A0ABV7GCL6_9GAMM</name>
<keyword evidence="2" id="KW-1185">Reference proteome</keyword>
<dbReference type="InterPro" id="IPR015943">
    <property type="entry name" value="WD40/YVTN_repeat-like_dom_sf"/>
</dbReference>
<dbReference type="InterPro" id="IPR011047">
    <property type="entry name" value="Quinoprotein_ADH-like_sf"/>
</dbReference>
<dbReference type="Gene3D" id="2.130.10.10">
    <property type="entry name" value="YVTN repeat-like/Quinoprotein amine dehydrogenase"/>
    <property type="match status" value="1"/>
</dbReference>
<accession>A0ABV7GCL6</accession>
<dbReference type="Proteomes" id="UP001595621">
    <property type="component" value="Unassembled WGS sequence"/>
</dbReference>
<gene>
    <name evidence="1" type="ORF">ACFOE0_13835</name>
</gene>
<protein>
    <recommendedName>
        <fullName evidence="3">DKNYY family protein</fullName>
    </recommendedName>
</protein>
<evidence type="ECO:0000313" key="2">
    <source>
        <dbReference type="Proteomes" id="UP001595621"/>
    </source>
</evidence>
<evidence type="ECO:0000313" key="1">
    <source>
        <dbReference type="EMBL" id="MFC3139259.1"/>
    </source>
</evidence>
<dbReference type="RefSeq" id="WP_248937044.1">
    <property type="nucleotide sequence ID" value="NZ_JAKILF010000007.1"/>
</dbReference>
<dbReference type="SUPFAM" id="SSF50998">
    <property type="entry name" value="Quinoprotein alcohol dehydrogenase-like"/>
    <property type="match status" value="1"/>
</dbReference>
<sequence>MSLYFIPLPSWSHSNHADELRVWFRLDHFGWLQGKEYKYCLFQTGYYASSWDHCHIECYFTASSVELEKGALFDSCYRALSGGSVEEVDTFVGQYGKDLRWMSFGSLTYKKDCIDYNNELLVWSCQDQPDIWHPLEFGYSYLHKGQLYWSVSGEIVSRDENLNERWRYRYDDVRSDLVNNRRWFFGDDWLFHVQNSEDDKHCDIYLISLEDGQRLKQFTVDHELLSAHYLNGKLYLGSDTLYHVLNVHSGELELTLPNPFGKKHMEHVMMPDGSGYQAASGSKLWCDGHLLYLFGNEESTVHIHDLQGRYITKVDVPEDYSSMARFDCKHAAGYSYIPLGPTQKFYNNAKQAMLVVDVEALLASPETAVPQWEVAPWQEERKIVLDKQTHAYEFHIEAMENPHDMLRYAEIGLKKIAARYSTQVWTNKRNRKFNGEITLVVHGTEADRERLSPWVSEAPARMAFFCRSFGFISGNRKAYISGNIRWELVDGSVGAGKSSARCHK</sequence>
<comment type="caution">
    <text evidence="1">The sequence shown here is derived from an EMBL/GenBank/DDBJ whole genome shotgun (WGS) entry which is preliminary data.</text>
</comment>